<evidence type="ECO:0000256" key="2">
    <source>
        <dbReference type="ARBA" id="ARBA00022525"/>
    </source>
</evidence>
<protein>
    <submittedName>
        <fullName evidence="6">GD23821</fullName>
    </submittedName>
</protein>
<accession>B4Q3Q9</accession>
<comment type="subcellular location">
    <subcellularLocation>
        <location evidence="1">Secreted</location>
    </subcellularLocation>
</comment>
<dbReference type="InterPro" id="IPR001007">
    <property type="entry name" value="VWF_dom"/>
</dbReference>
<gene>
    <name evidence="6" type="primary">Dsim\GD23821</name>
    <name evidence="6" type="ORF">Dsim_GD23821</name>
</gene>
<dbReference type="PhylomeDB" id="B4Q3Q9"/>
<organism evidence="6 7">
    <name type="scientific">Drosophila simulans</name>
    <name type="common">Fruit fly</name>
    <dbReference type="NCBI Taxonomy" id="7240"/>
    <lineage>
        <taxon>Eukaryota</taxon>
        <taxon>Metazoa</taxon>
        <taxon>Ecdysozoa</taxon>
        <taxon>Arthropoda</taxon>
        <taxon>Hexapoda</taxon>
        <taxon>Insecta</taxon>
        <taxon>Pterygota</taxon>
        <taxon>Neoptera</taxon>
        <taxon>Endopterygota</taxon>
        <taxon>Diptera</taxon>
        <taxon>Brachycera</taxon>
        <taxon>Muscomorpha</taxon>
        <taxon>Ephydroidea</taxon>
        <taxon>Drosophilidae</taxon>
        <taxon>Drosophila</taxon>
        <taxon>Sophophora</taxon>
    </lineage>
</organism>
<keyword evidence="3" id="KW-0732">Signal</keyword>
<feature type="compositionally biased region" description="Basic residues" evidence="4">
    <location>
        <begin position="498"/>
        <end position="515"/>
    </location>
</feature>
<feature type="compositionally biased region" description="Basic and acidic residues" evidence="4">
    <location>
        <begin position="476"/>
        <end position="485"/>
    </location>
</feature>
<dbReference type="Proteomes" id="UP000000304">
    <property type="component" value="Chromosome 2L"/>
</dbReference>
<keyword evidence="7" id="KW-1185">Reference proteome</keyword>
<dbReference type="HOGENOM" id="CLU_529210_0_0_1"/>
<proteinExistence type="predicted"/>
<reference evidence="6 7" key="1">
    <citation type="journal article" date="2007" name="Nature">
        <title>Evolution of genes and genomes on the Drosophila phylogeny.</title>
        <authorList>
            <consortium name="Drosophila 12 Genomes Consortium"/>
            <person name="Clark A.G."/>
            <person name="Eisen M.B."/>
            <person name="Smith D.R."/>
            <person name="Bergman C.M."/>
            <person name="Oliver B."/>
            <person name="Markow T.A."/>
            <person name="Kaufman T.C."/>
            <person name="Kellis M."/>
            <person name="Gelbart W."/>
            <person name="Iyer V.N."/>
            <person name="Pollard D.A."/>
            <person name="Sackton T.B."/>
            <person name="Larracuente A.M."/>
            <person name="Singh N.D."/>
            <person name="Abad J.P."/>
            <person name="Abt D.N."/>
            <person name="Adryan B."/>
            <person name="Aguade M."/>
            <person name="Akashi H."/>
            <person name="Anderson W.W."/>
            <person name="Aquadro C.F."/>
            <person name="Ardell D.H."/>
            <person name="Arguello R."/>
            <person name="Artieri C.G."/>
            <person name="Barbash D.A."/>
            <person name="Barker D."/>
            <person name="Barsanti P."/>
            <person name="Batterham P."/>
            <person name="Batzoglou S."/>
            <person name="Begun D."/>
            <person name="Bhutkar A."/>
            <person name="Blanco E."/>
            <person name="Bosak S.A."/>
            <person name="Bradley R.K."/>
            <person name="Brand A.D."/>
            <person name="Brent M.R."/>
            <person name="Brooks A.N."/>
            <person name="Brown R.H."/>
            <person name="Butlin R.K."/>
            <person name="Caggese C."/>
            <person name="Calvi B.R."/>
            <person name="Bernardo de Carvalho A."/>
            <person name="Caspi A."/>
            <person name="Castrezana S."/>
            <person name="Celniker S.E."/>
            <person name="Chang J.L."/>
            <person name="Chapple C."/>
            <person name="Chatterji S."/>
            <person name="Chinwalla A."/>
            <person name="Civetta A."/>
            <person name="Clifton S.W."/>
            <person name="Comeron J.M."/>
            <person name="Costello J.C."/>
            <person name="Coyne J.A."/>
            <person name="Daub J."/>
            <person name="David R.G."/>
            <person name="Delcher A.L."/>
            <person name="Delehaunty K."/>
            <person name="Do C.B."/>
            <person name="Ebling H."/>
            <person name="Edwards K."/>
            <person name="Eickbush T."/>
            <person name="Evans J.D."/>
            <person name="Filipski A."/>
            <person name="Findeiss S."/>
            <person name="Freyhult E."/>
            <person name="Fulton L."/>
            <person name="Fulton R."/>
            <person name="Garcia A.C."/>
            <person name="Gardiner A."/>
            <person name="Garfield D.A."/>
            <person name="Garvin B.E."/>
            <person name="Gibson G."/>
            <person name="Gilbert D."/>
            <person name="Gnerre S."/>
            <person name="Godfrey J."/>
            <person name="Good R."/>
            <person name="Gotea V."/>
            <person name="Gravely B."/>
            <person name="Greenberg A.J."/>
            <person name="Griffiths-Jones S."/>
            <person name="Gross S."/>
            <person name="Guigo R."/>
            <person name="Gustafson E.A."/>
            <person name="Haerty W."/>
            <person name="Hahn M.W."/>
            <person name="Halligan D.L."/>
            <person name="Halpern A.L."/>
            <person name="Halter G.M."/>
            <person name="Han M.V."/>
            <person name="Heger A."/>
            <person name="Hillier L."/>
            <person name="Hinrichs A.S."/>
            <person name="Holmes I."/>
            <person name="Hoskins R.A."/>
            <person name="Hubisz M.J."/>
            <person name="Hultmark D."/>
            <person name="Huntley M.A."/>
            <person name="Jaffe D.B."/>
            <person name="Jagadeeshan S."/>
            <person name="Jeck W.R."/>
            <person name="Johnson J."/>
            <person name="Jones C.D."/>
            <person name="Jordan W.C."/>
            <person name="Karpen G.H."/>
            <person name="Kataoka E."/>
            <person name="Keightley P.D."/>
            <person name="Kheradpour P."/>
            <person name="Kirkness E.F."/>
            <person name="Koerich L.B."/>
            <person name="Kristiansen K."/>
            <person name="Kudrna D."/>
            <person name="Kulathinal R.J."/>
            <person name="Kumar S."/>
            <person name="Kwok R."/>
            <person name="Lander E."/>
            <person name="Langley C.H."/>
            <person name="Lapoint R."/>
            <person name="Lazzaro B.P."/>
            <person name="Lee S.J."/>
            <person name="Levesque L."/>
            <person name="Li R."/>
            <person name="Lin C.F."/>
            <person name="Lin M.F."/>
            <person name="Lindblad-Toh K."/>
            <person name="Llopart A."/>
            <person name="Long M."/>
            <person name="Low L."/>
            <person name="Lozovsky E."/>
            <person name="Lu J."/>
            <person name="Luo M."/>
            <person name="Machado C.A."/>
            <person name="Makalowski W."/>
            <person name="Marzo M."/>
            <person name="Matsuda M."/>
            <person name="Matzkin L."/>
            <person name="McAllister B."/>
            <person name="McBride C.S."/>
            <person name="McKernan B."/>
            <person name="McKernan K."/>
            <person name="Mendez-Lago M."/>
            <person name="Minx P."/>
            <person name="Mollenhauer M.U."/>
            <person name="Montooth K."/>
            <person name="Mount S.M."/>
            <person name="Mu X."/>
            <person name="Myers E."/>
            <person name="Negre B."/>
            <person name="Newfeld S."/>
            <person name="Nielsen R."/>
            <person name="Noor M.A."/>
            <person name="O'Grady P."/>
            <person name="Pachter L."/>
            <person name="Papaceit M."/>
            <person name="Parisi M.J."/>
            <person name="Parisi M."/>
            <person name="Parts L."/>
            <person name="Pedersen J.S."/>
            <person name="Pesole G."/>
            <person name="Phillippy A.M."/>
            <person name="Ponting C.P."/>
            <person name="Pop M."/>
            <person name="Porcelli D."/>
            <person name="Powell J.R."/>
            <person name="Prohaska S."/>
            <person name="Pruitt K."/>
            <person name="Puig M."/>
            <person name="Quesneville H."/>
            <person name="Ram K.R."/>
            <person name="Rand D."/>
            <person name="Rasmussen M.D."/>
            <person name="Reed L.K."/>
            <person name="Reenan R."/>
            <person name="Reily A."/>
            <person name="Remington K.A."/>
            <person name="Rieger T.T."/>
            <person name="Ritchie M.G."/>
            <person name="Robin C."/>
            <person name="Rogers Y.H."/>
            <person name="Rohde C."/>
            <person name="Rozas J."/>
            <person name="Rubenfield M.J."/>
            <person name="Ruiz A."/>
            <person name="Russo S."/>
            <person name="Salzberg S.L."/>
            <person name="Sanchez-Gracia A."/>
            <person name="Saranga D.J."/>
            <person name="Sato H."/>
            <person name="Schaeffer S.W."/>
            <person name="Schatz M.C."/>
            <person name="Schlenke T."/>
            <person name="Schwartz R."/>
            <person name="Segarra C."/>
            <person name="Singh R.S."/>
            <person name="Sirot L."/>
            <person name="Sirota M."/>
            <person name="Sisneros N.B."/>
            <person name="Smith C.D."/>
            <person name="Smith T.F."/>
            <person name="Spieth J."/>
            <person name="Stage D.E."/>
            <person name="Stark A."/>
            <person name="Stephan W."/>
            <person name="Strausberg R.L."/>
            <person name="Strempel S."/>
            <person name="Sturgill D."/>
            <person name="Sutton G."/>
            <person name="Sutton G.G."/>
            <person name="Tao W."/>
            <person name="Teichmann S."/>
            <person name="Tobari Y.N."/>
            <person name="Tomimura Y."/>
            <person name="Tsolas J.M."/>
            <person name="Valente V.L."/>
            <person name="Venter E."/>
            <person name="Venter J.C."/>
            <person name="Vicario S."/>
            <person name="Vieira F.G."/>
            <person name="Vilella A.J."/>
            <person name="Villasante A."/>
            <person name="Walenz B."/>
            <person name="Wang J."/>
            <person name="Wasserman M."/>
            <person name="Watts T."/>
            <person name="Wilson D."/>
            <person name="Wilson R.K."/>
            <person name="Wing R.A."/>
            <person name="Wolfner M.F."/>
            <person name="Wong A."/>
            <person name="Wong G.K."/>
            <person name="Wu C.I."/>
            <person name="Wu G."/>
            <person name="Yamamoto D."/>
            <person name="Yang H.P."/>
            <person name="Yang S.P."/>
            <person name="Yorke J.A."/>
            <person name="Yoshida K."/>
            <person name="Zdobnov E."/>
            <person name="Zhang P."/>
            <person name="Zhang Y."/>
            <person name="Zimin A.V."/>
            <person name="Baldwin J."/>
            <person name="Abdouelleil A."/>
            <person name="Abdulkadir J."/>
            <person name="Abebe A."/>
            <person name="Abera B."/>
            <person name="Abreu J."/>
            <person name="Acer S.C."/>
            <person name="Aftuck L."/>
            <person name="Alexander A."/>
            <person name="An P."/>
            <person name="Anderson E."/>
            <person name="Anderson S."/>
            <person name="Arachi H."/>
            <person name="Azer M."/>
            <person name="Bachantsang P."/>
            <person name="Barry A."/>
            <person name="Bayul T."/>
            <person name="Berlin A."/>
            <person name="Bessette D."/>
            <person name="Bloom T."/>
            <person name="Blye J."/>
            <person name="Boguslavskiy L."/>
            <person name="Bonnet C."/>
            <person name="Boukhgalter B."/>
            <person name="Bourzgui I."/>
            <person name="Brown A."/>
            <person name="Cahill P."/>
            <person name="Channer S."/>
            <person name="Cheshatsang Y."/>
            <person name="Chuda L."/>
            <person name="Citroen M."/>
            <person name="Collymore A."/>
            <person name="Cooke P."/>
            <person name="Costello M."/>
            <person name="D'Aco K."/>
            <person name="Daza R."/>
            <person name="De Haan G."/>
            <person name="DeGray S."/>
            <person name="DeMaso C."/>
            <person name="Dhargay N."/>
            <person name="Dooley K."/>
            <person name="Dooley E."/>
            <person name="Doricent M."/>
            <person name="Dorje P."/>
            <person name="Dorjee K."/>
            <person name="Dupes A."/>
            <person name="Elong R."/>
            <person name="Falk J."/>
            <person name="Farina A."/>
            <person name="Faro S."/>
            <person name="Ferguson D."/>
            <person name="Fisher S."/>
            <person name="Foley C.D."/>
            <person name="Franke A."/>
            <person name="Friedrich D."/>
            <person name="Gadbois L."/>
            <person name="Gearin G."/>
            <person name="Gearin C.R."/>
            <person name="Giannoukos G."/>
            <person name="Goode T."/>
            <person name="Graham J."/>
            <person name="Grandbois E."/>
            <person name="Grewal S."/>
            <person name="Gyaltsen K."/>
            <person name="Hafez N."/>
            <person name="Hagos B."/>
            <person name="Hall J."/>
            <person name="Henson C."/>
            <person name="Hollinger A."/>
            <person name="Honan T."/>
            <person name="Huard M.D."/>
            <person name="Hughes L."/>
            <person name="Hurhula B."/>
            <person name="Husby M.E."/>
            <person name="Kamat A."/>
            <person name="Kanga B."/>
            <person name="Kashin S."/>
            <person name="Khazanovich D."/>
            <person name="Kisner P."/>
            <person name="Lance K."/>
            <person name="Lara M."/>
            <person name="Lee W."/>
            <person name="Lennon N."/>
            <person name="Letendre F."/>
            <person name="LeVine R."/>
            <person name="Lipovsky A."/>
            <person name="Liu X."/>
            <person name="Liu J."/>
            <person name="Liu S."/>
            <person name="Lokyitsang T."/>
            <person name="Lokyitsang Y."/>
            <person name="Lubonja R."/>
            <person name="Lui A."/>
            <person name="MacDonald P."/>
            <person name="Magnisalis V."/>
            <person name="Maru K."/>
            <person name="Matthews C."/>
            <person name="McCusker W."/>
            <person name="McDonough S."/>
            <person name="Mehta T."/>
            <person name="Meldrim J."/>
            <person name="Meneus L."/>
            <person name="Mihai O."/>
            <person name="Mihalev A."/>
            <person name="Mihova T."/>
            <person name="Mittelman R."/>
            <person name="Mlenga V."/>
            <person name="Montmayeur A."/>
            <person name="Mulrain L."/>
            <person name="Navidi A."/>
            <person name="Naylor J."/>
            <person name="Negash T."/>
            <person name="Nguyen T."/>
            <person name="Nguyen N."/>
            <person name="Nicol R."/>
            <person name="Norbu C."/>
            <person name="Norbu N."/>
            <person name="Novod N."/>
            <person name="O'Neill B."/>
            <person name="Osman S."/>
            <person name="Markiewicz E."/>
            <person name="Oyono O.L."/>
            <person name="Patti C."/>
            <person name="Phunkhang P."/>
            <person name="Pierre F."/>
            <person name="Priest M."/>
            <person name="Raghuraman S."/>
            <person name="Rege F."/>
            <person name="Reyes R."/>
            <person name="Rise C."/>
            <person name="Rogov P."/>
            <person name="Ross K."/>
            <person name="Ryan E."/>
            <person name="Settipalli S."/>
            <person name="Shea T."/>
            <person name="Sherpa N."/>
            <person name="Shi L."/>
            <person name="Shih D."/>
            <person name="Sparrow T."/>
            <person name="Spaulding J."/>
            <person name="Stalker J."/>
            <person name="Stange-Thomann N."/>
            <person name="Stavropoulos S."/>
            <person name="Stone C."/>
            <person name="Strader C."/>
            <person name="Tesfaye S."/>
            <person name="Thomson T."/>
            <person name="Thoulutsang Y."/>
            <person name="Thoulutsang D."/>
            <person name="Topham K."/>
            <person name="Topping I."/>
            <person name="Tsamla T."/>
            <person name="Vassiliev H."/>
            <person name="Vo A."/>
            <person name="Wangchuk T."/>
            <person name="Wangdi T."/>
            <person name="Weiand M."/>
            <person name="Wilkinson J."/>
            <person name="Wilson A."/>
            <person name="Yadav S."/>
            <person name="Young G."/>
            <person name="Yu Q."/>
            <person name="Zembek L."/>
            <person name="Zhong D."/>
            <person name="Zimmer A."/>
            <person name="Zwirko Z."/>
            <person name="Jaffe D.B."/>
            <person name="Alvarez P."/>
            <person name="Brockman W."/>
            <person name="Butler J."/>
            <person name="Chin C."/>
            <person name="Gnerre S."/>
            <person name="Grabherr M."/>
            <person name="Kleber M."/>
            <person name="Mauceli E."/>
            <person name="MacCallum I."/>
        </authorList>
    </citation>
    <scope>NUCLEOTIDE SEQUENCE [LARGE SCALE GENOMIC DNA]</scope>
    <source>
        <strain evidence="7">white501</strain>
    </source>
</reference>
<evidence type="ECO:0000256" key="4">
    <source>
        <dbReference type="SAM" id="MobiDB-lite"/>
    </source>
</evidence>
<name>B4Q3Q9_DROSI</name>
<evidence type="ECO:0000256" key="1">
    <source>
        <dbReference type="ARBA" id="ARBA00004613"/>
    </source>
</evidence>
<dbReference type="SMART" id="SM00214">
    <property type="entry name" value="VWC"/>
    <property type="match status" value="3"/>
</dbReference>
<evidence type="ECO:0000259" key="5">
    <source>
        <dbReference type="SMART" id="SM00214"/>
    </source>
</evidence>
<dbReference type="STRING" id="7240.B4Q3Q9"/>
<feature type="domain" description="VWFC" evidence="5">
    <location>
        <begin position="107"/>
        <end position="169"/>
    </location>
</feature>
<feature type="compositionally biased region" description="Low complexity" evidence="4">
    <location>
        <begin position="488"/>
        <end position="497"/>
    </location>
</feature>
<dbReference type="PANTHER" id="PTHR46698:SF3">
    <property type="entry name" value="TENECTIN ISOFORM 1-RELATED"/>
    <property type="match status" value="1"/>
</dbReference>
<feature type="domain" description="VWFC" evidence="5">
    <location>
        <begin position="219"/>
        <end position="278"/>
    </location>
</feature>
<dbReference type="InterPro" id="IPR052424">
    <property type="entry name" value="Kielin_Chordin-BMP_Reg"/>
</dbReference>
<dbReference type="PANTHER" id="PTHR46698">
    <property type="entry name" value="CROSSVEINLESS 2"/>
    <property type="match status" value="1"/>
</dbReference>
<feature type="region of interest" description="Disordered" evidence="4">
    <location>
        <begin position="1"/>
        <end position="50"/>
    </location>
</feature>
<dbReference type="GO" id="GO:0005576">
    <property type="term" value="C:extracellular region"/>
    <property type="evidence" value="ECO:0007669"/>
    <property type="project" value="UniProtKB-SubCell"/>
</dbReference>
<dbReference type="SUPFAM" id="SSF57603">
    <property type="entry name" value="FnI-like domain"/>
    <property type="match status" value="3"/>
</dbReference>
<evidence type="ECO:0000313" key="7">
    <source>
        <dbReference type="Proteomes" id="UP000000304"/>
    </source>
</evidence>
<evidence type="ECO:0000256" key="3">
    <source>
        <dbReference type="ARBA" id="ARBA00022729"/>
    </source>
</evidence>
<evidence type="ECO:0000313" key="6">
    <source>
        <dbReference type="EMBL" id="EDX04784.1"/>
    </source>
</evidence>
<feature type="domain" description="VWFC" evidence="5">
    <location>
        <begin position="313"/>
        <end position="374"/>
    </location>
</feature>
<dbReference type="EMBL" id="CM000361">
    <property type="protein sequence ID" value="EDX04784.1"/>
    <property type="molecule type" value="Genomic_DNA"/>
</dbReference>
<dbReference type="AlphaFoldDB" id="B4Q3Q9"/>
<keyword evidence="2" id="KW-0964">Secreted</keyword>
<feature type="region of interest" description="Disordered" evidence="4">
    <location>
        <begin position="476"/>
        <end position="515"/>
    </location>
</feature>
<dbReference type="OrthoDB" id="7482456at2759"/>
<sequence length="515" mass="58787">MDREIQRSTDPGEHAPEHESTRTDPPTDPRLHQTDKISDAIDEDKADKGVTMREPEMPQFMQPGEQHGRLLLRLQSPDPCSPNRLLRFSADEDEDATATFGCAIMSCHHNGTWFADKSVVPSMEKCLNCQCNRKTLVCRMKVCPEMPMPPPRGCVVVQKKSSCCPYLSCARLDAFYKIPTKRRIIAYLDHYERESIDRVVNDNMLQRRSDDSDTDLFVCVKNGTVYKSGSAMSSSNLCSYCYCIGGTEKCVKPKCMLPVEGCKPIFVDSTCCPVRYDCSSKTSGKSSQEVRYRKTSNKHFLRMSQRLQRNRGCTVGAQFYAEGQKMRSDADKPCDICFCIRGTRRCAPKKCSPALKNCIPVVPKGQCCPSSYDCGSQRDYRRSHNSRQFNLYNMLFGKEEPDQQETALIPQNSMAERYPHDRHPTRAALGNPLEIYNSKTYKSETYNSKTYSAKTFNNKAYNCKAIFRKTRTPTEIHNSKTHNSDTFHSSTHNYNNQHHQHHNKTHNSHHQQAKI</sequence>